<evidence type="ECO:0000313" key="3">
    <source>
        <dbReference type="Proteomes" id="UP001163328"/>
    </source>
</evidence>
<evidence type="ECO:0000256" key="1">
    <source>
        <dbReference type="SAM" id="Phobius"/>
    </source>
</evidence>
<feature type="transmembrane region" description="Helical" evidence="1">
    <location>
        <begin position="105"/>
        <end position="125"/>
    </location>
</feature>
<evidence type="ECO:0000313" key="2">
    <source>
        <dbReference type="EMBL" id="UYW02536.1"/>
    </source>
</evidence>
<dbReference type="Pfam" id="PF10825">
    <property type="entry name" value="DUF2752"/>
    <property type="match status" value="1"/>
</dbReference>
<protein>
    <submittedName>
        <fullName evidence="2">DUF2752 domain-containing protein</fullName>
    </submittedName>
</protein>
<gene>
    <name evidence="2" type="ORF">K5I29_06595</name>
</gene>
<keyword evidence="1" id="KW-1133">Transmembrane helix</keyword>
<sequence length="140" mass="16400">MKKQTRILLKFSSTLLVFGAFLFIYFFYNPTMQGVPFPKCPSYSFFGLVCPGCGTQRAIHALLHLHLQEAFLYNPLLIICFPFLAYMFGLYLYNFIFEKKKQIQLLYSPFFSKCLLVVICLYFVLRNLPFLSLTFLNPNN</sequence>
<dbReference type="RefSeq" id="WP_394358590.1">
    <property type="nucleotide sequence ID" value="NZ_CP081495.1"/>
</dbReference>
<organism evidence="2 3">
    <name type="scientific">Flavobacterium agricola</name>
    <dbReference type="NCBI Taxonomy" id="2870839"/>
    <lineage>
        <taxon>Bacteria</taxon>
        <taxon>Pseudomonadati</taxon>
        <taxon>Bacteroidota</taxon>
        <taxon>Flavobacteriia</taxon>
        <taxon>Flavobacteriales</taxon>
        <taxon>Flavobacteriaceae</taxon>
        <taxon>Flavobacterium</taxon>
    </lineage>
</organism>
<keyword evidence="3" id="KW-1185">Reference proteome</keyword>
<feature type="transmembrane region" description="Helical" evidence="1">
    <location>
        <begin position="7"/>
        <end position="28"/>
    </location>
</feature>
<feature type="transmembrane region" description="Helical" evidence="1">
    <location>
        <begin position="72"/>
        <end position="93"/>
    </location>
</feature>
<accession>A0ABY6M272</accession>
<reference evidence="2" key="1">
    <citation type="submission" date="2021-08" db="EMBL/GenBank/DDBJ databases">
        <title>Flavobacterium sp. strain CC-SYL302.</title>
        <authorList>
            <person name="Lin S.-Y."/>
            <person name="Lee T.-H."/>
            <person name="Young C.-C."/>
        </authorList>
    </citation>
    <scope>NUCLEOTIDE SEQUENCE</scope>
    <source>
        <strain evidence="2">CC-SYL302</strain>
    </source>
</reference>
<dbReference type="EMBL" id="CP081495">
    <property type="protein sequence ID" value="UYW02536.1"/>
    <property type="molecule type" value="Genomic_DNA"/>
</dbReference>
<dbReference type="InterPro" id="IPR021215">
    <property type="entry name" value="DUF2752"/>
</dbReference>
<proteinExistence type="predicted"/>
<dbReference type="Proteomes" id="UP001163328">
    <property type="component" value="Chromosome"/>
</dbReference>
<name>A0ABY6M272_9FLAO</name>
<keyword evidence="1" id="KW-0812">Transmembrane</keyword>
<keyword evidence="1" id="KW-0472">Membrane</keyword>